<organism evidence="16 17">
    <name type="scientific">Tectimicrobiota bacterium</name>
    <dbReference type="NCBI Taxonomy" id="2528274"/>
    <lineage>
        <taxon>Bacteria</taxon>
        <taxon>Pseudomonadati</taxon>
        <taxon>Nitrospinota/Tectimicrobiota group</taxon>
        <taxon>Candidatus Tectimicrobiota</taxon>
    </lineage>
</organism>
<comment type="pathway">
    <text evidence="3">Carbohydrate metabolism; tricarboxylic acid cycle; fumarate from succinate (bacterial route): step 1/1.</text>
</comment>
<dbReference type="InterPro" id="IPR025192">
    <property type="entry name" value="Succ_DH/fum_Rdtase_N"/>
</dbReference>
<comment type="similarity">
    <text evidence="4">Belongs to the succinate dehydrogenase/fumarate reductase iron-sulfur protein family.</text>
</comment>
<dbReference type="PROSITE" id="PS00197">
    <property type="entry name" value="2FE2S_FER_1"/>
    <property type="match status" value="1"/>
</dbReference>
<evidence type="ECO:0000259" key="15">
    <source>
        <dbReference type="PROSITE" id="PS51085"/>
    </source>
</evidence>
<comment type="cofactor">
    <cofactor evidence="2">
        <name>[4Fe-4S] cluster</name>
        <dbReference type="ChEBI" id="CHEBI:49883"/>
    </cofactor>
</comment>
<comment type="caution">
    <text evidence="16">The sequence shown here is derived from an EMBL/GenBank/DDBJ whole genome shotgun (WGS) entry which is preliminary data.</text>
</comment>
<evidence type="ECO:0000256" key="12">
    <source>
        <dbReference type="ARBA" id="ARBA00023014"/>
    </source>
</evidence>
<evidence type="ECO:0000256" key="5">
    <source>
        <dbReference type="ARBA" id="ARBA00012792"/>
    </source>
</evidence>
<dbReference type="PROSITE" id="PS00198">
    <property type="entry name" value="4FE4S_FER_1"/>
    <property type="match status" value="1"/>
</dbReference>
<gene>
    <name evidence="16" type="ORF">HYY20_04630</name>
</gene>
<dbReference type="GO" id="GO:0051538">
    <property type="term" value="F:3 iron, 4 sulfur cluster binding"/>
    <property type="evidence" value="ECO:0007669"/>
    <property type="project" value="UniProtKB-KW"/>
</dbReference>
<evidence type="ECO:0000256" key="11">
    <source>
        <dbReference type="ARBA" id="ARBA00023004"/>
    </source>
</evidence>
<dbReference type="InterPro" id="IPR012675">
    <property type="entry name" value="Beta-grasp_dom_sf"/>
</dbReference>
<dbReference type="SUPFAM" id="SSF54292">
    <property type="entry name" value="2Fe-2S ferredoxin-like"/>
    <property type="match status" value="1"/>
</dbReference>
<dbReference type="GO" id="GO:0022904">
    <property type="term" value="P:respiratory electron transport chain"/>
    <property type="evidence" value="ECO:0007669"/>
    <property type="project" value="TreeGrafter"/>
</dbReference>
<accession>A0A932CMG4</accession>
<reference evidence="16" key="1">
    <citation type="submission" date="2020-07" db="EMBL/GenBank/DDBJ databases">
        <title>Huge and variable diversity of episymbiotic CPR bacteria and DPANN archaea in groundwater ecosystems.</title>
        <authorList>
            <person name="He C.Y."/>
            <person name="Keren R."/>
            <person name="Whittaker M."/>
            <person name="Farag I.F."/>
            <person name="Doudna J."/>
            <person name="Cate J.H.D."/>
            <person name="Banfield J.F."/>
        </authorList>
    </citation>
    <scope>NUCLEOTIDE SEQUENCE</scope>
    <source>
        <strain evidence="16">NC_groundwater_672_Ag_B-0.1um_62_36</strain>
    </source>
</reference>
<dbReference type="InterPro" id="IPR001041">
    <property type="entry name" value="2Fe-2S_ferredoxin-type"/>
</dbReference>
<dbReference type="InterPro" id="IPR017896">
    <property type="entry name" value="4Fe4S_Fe-S-bd"/>
</dbReference>
<dbReference type="InterPro" id="IPR017900">
    <property type="entry name" value="4Fe4S_Fe_S_CS"/>
</dbReference>
<evidence type="ECO:0000256" key="8">
    <source>
        <dbReference type="ARBA" id="ARBA00022714"/>
    </source>
</evidence>
<dbReference type="GO" id="GO:0051539">
    <property type="term" value="F:4 iron, 4 sulfur cluster binding"/>
    <property type="evidence" value="ECO:0007669"/>
    <property type="project" value="UniProtKB-KW"/>
</dbReference>
<dbReference type="PANTHER" id="PTHR11921">
    <property type="entry name" value="SUCCINATE DEHYDROGENASE IRON-SULFUR PROTEIN"/>
    <property type="match status" value="1"/>
</dbReference>
<evidence type="ECO:0000256" key="6">
    <source>
        <dbReference type="ARBA" id="ARBA00022485"/>
    </source>
</evidence>
<dbReference type="GO" id="GO:0008177">
    <property type="term" value="F:succinate dehydrogenase (quinone) activity"/>
    <property type="evidence" value="ECO:0007669"/>
    <property type="project" value="UniProtKB-EC"/>
</dbReference>
<dbReference type="InterPro" id="IPR006058">
    <property type="entry name" value="2Fe2S_fd_BS"/>
</dbReference>
<dbReference type="AlphaFoldDB" id="A0A932CMG4"/>
<dbReference type="Proteomes" id="UP000769766">
    <property type="component" value="Unassembled WGS sequence"/>
</dbReference>
<dbReference type="PANTHER" id="PTHR11921:SF29">
    <property type="entry name" value="SUCCINATE DEHYDROGENASE [UBIQUINONE] IRON-SULFUR SUBUNIT, MITOCHONDRIAL"/>
    <property type="match status" value="1"/>
</dbReference>
<dbReference type="EC" id="1.3.5.1" evidence="5"/>
<feature type="domain" description="2Fe-2S ferredoxin-type" evidence="15">
    <location>
        <begin position="8"/>
        <end position="103"/>
    </location>
</feature>
<dbReference type="PROSITE" id="PS51085">
    <property type="entry name" value="2FE2S_FER_2"/>
    <property type="match status" value="1"/>
</dbReference>
<evidence type="ECO:0000256" key="10">
    <source>
        <dbReference type="ARBA" id="ARBA00023002"/>
    </source>
</evidence>
<evidence type="ECO:0000313" key="16">
    <source>
        <dbReference type="EMBL" id="MBI2876146.1"/>
    </source>
</evidence>
<dbReference type="GO" id="GO:0009055">
    <property type="term" value="F:electron transfer activity"/>
    <property type="evidence" value="ECO:0007669"/>
    <property type="project" value="InterPro"/>
</dbReference>
<dbReference type="NCBIfam" id="TIGR00384">
    <property type="entry name" value="dhsB"/>
    <property type="match status" value="1"/>
</dbReference>
<dbReference type="InterPro" id="IPR009051">
    <property type="entry name" value="Helical_ferredxn"/>
</dbReference>
<dbReference type="Gene3D" id="1.10.1060.10">
    <property type="entry name" value="Alpha-helical ferredoxin"/>
    <property type="match status" value="1"/>
</dbReference>
<keyword evidence="13" id="KW-0003">3Fe-4S</keyword>
<keyword evidence="7" id="KW-0816">Tricarboxylic acid cycle</keyword>
<keyword evidence="12" id="KW-0411">Iron-sulfur</keyword>
<evidence type="ECO:0000313" key="17">
    <source>
        <dbReference type="Proteomes" id="UP000769766"/>
    </source>
</evidence>
<dbReference type="GO" id="GO:0046872">
    <property type="term" value="F:metal ion binding"/>
    <property type="evidence" value="ECO:0007669"/>
    <property type="project" value="UniProtKB-KW"/>
</dbReference>
<protein>
    <recommendedName>
        <fullName evidence="5">succinate dehydrogenase</fullName>
        <ecNumber evidence="5">1.3.5.1</ecNumber>
    </recommendedName>
</protein>
<comment type="cofactor">
    <cofactor evidence="14">
        <name>[2Fe-2S] cluster</name>
        <dbReference type="ChEBI" id="CHEBI:190135"/>
    </cofactor>
</comment>
<evidence type="ECO:0000256" key="9">
    <source>
        <dbReference type="ARBA" id="ARBA00022723"/>
    </source>
</evidence>
<dbReference type="Pfam" id="PF13183">
    <property type="entry name" value="Fer4_8"/>
    <property type="match status" value="1"/>
</dbReference>
<evidence type="ECO:0000256" key="2">
    <source>
        <dbReference type="ARBA" id="ARBA00001966"/>
    </source>
</evidence>
<keyword evidence="8" id="KW-0001">2Fe-2S</keyword>
<evidence type="ECO:0000256" key="3">
    <source>
        <dbReference type="ARBA" id="ARBA00004894"/>
    </source>
</evidence>
<keyword evidence="6" id="KW-0004">4Fe-4S</keyword>
<dbReference type="Gene3D" id="3.10.20.30">
    <property type="match status" value="1"/>
</dbReference>
<dbReference type="SUPFAM" id="SSF46548">
    <property type="entry name" value="alpha-helical ferredoxin"/>
    <property type="match status" value="1"/>
</dbReference>
<dbReference type="GO" id="GO:0051537">
    <property type="term" value="F:2 iron, 2 sulfur cluster binding"/>
    <property type="evidence" value="ECO:0007669"/>
    <property type="project" value="UniProtKB-KW"/>
</dbReference>
<comment type="cofactor">
    <cofactor evidence="1">
        <name>[3Fe-4S] cluster</name>
        <dbReference type="ChEBI" id="CHEBI:21137"/>
    </cofactor>
</comment>
<dbReference type="CDD" id="cd00207">
    <property type="entry name" value="fer2"/>
    <property type="match status" value="1"/>
</dbReference>
<keyword evidence="9" id="KW-0479">Metal-binding</keyword>
<dbReference type="GO" id="GO:0006099">
    <property type="term" value="P:tricarboxylic acid cycle"/>
    <property type="evidence" value="ECO:0007669"/>
    <property type="project" value="UniProtKB-KW"/>
</dbReference>
<keyword evidence="11" id="KW-0408">Iron</keyword>
<sequence>MENQDRMREITLRVHRFDPEKDEAPYFQEYPLSVVPGSSLLDALLQVQDTQDSSLTFRRSCRSAICGSCGVRANSVAVLACHTPIEDLLEGGKPIVVEPLGNLRVIKDLVVDMAPFFERVKRVQPWLVPREPELPLDRENLVFPDEDYQKLHQTIDNCILCGLCHSDCPVLREDQRFIGPGGVVKSYRFILDARDALRTARRHQLISLGLHQCSDPENCPVRCPKGISLGREVMRPLRPEK</sequence>
<evidence type="ECO:0000256" key="13">
    <source>
        <dbReference type="ARBA" id="ARBA00023291"/>
    </source>
</evidence>
<dbReference type="InterPro" id="IPR004489">
    <property type="entry name" value="Succ_DH/fum_Rdtase_Fe-S"/>
</dbReference>
<evidence type="ECO:0000256" key="1">
    <source>
        <dbReference type="ARBA" id="ARBA00001927"/>
    </source>
</evidence>
<dbReference type="InterPro" id="IPR036010">
    <property type="entry name" value="2Fe-2S_ferredoxin-like_sf"/>
</dbReference>
<dbReference type="Pfam" id="PF13085">
    <property type="entry name" value="Fer2_3"/>
    <property type="match status" value="1"/>
</dbReference>
<evidence type="ECO:0000256" key="4">
    <source>
        <dbReference type="ARBA" id="ARBA00009433"/>
    </source>
</evidence>
<keyword evidence="10" id="KW-0560">Oxidoreductase</keyword>
<name>A0A932CMG4_UNCTE</name>
<dbReference type="InterPro" id="IPR050573">
    <property type="entry name" value="SDH/FRD_Iron-Sulfur"/>
</dbReference>
<dbReference type="EMBL" id="JACPRF010000141">
    <property type="protein sequence ID" value="MBI2876146.1"/>
    <property type="molecule type" value="Genomic_DNA"/>
</dbReference>
<evidence type="ECO:0000256" key="14">
    <source>
        <dbReference type="ARBA" id="ARBA00034078"/>
    </source>
</evidence>
<proteinExistence type="inferred from homology"/>
<evidence type="ECO:0000256" key="7">
    <source>
        <dbReference type="ARBA" id="ARBA00022532"/>
    </source>
</evidence>